<feature type="chain" id="PRO_5021417569" description="Fibrobacter succinogenes major paralogous domain-containing protein" evidence="1">
    <location>
        <begin position="21"/>
        <end position="230"/>
    </location>
</feature>
<protein>
    <recommendedName>
        <fullName evidence="2">Fibrobacter succinogenes major paralogous domain-containing protein</fullName>
    </recommendedName>
</protein>
<dbReference type="EMBL" id="SOZE01000023">
    <property type="protein sequence ID" value="TFF35229.1"/>
    <property type="molecule type" value="Genomic_DNA"/>
</dbReference>
<evidence type="ECO:0000313" key="4">
    <source>
        <dbReference type="Proteomes" id="UP000297540"/>
    </source>
</evidence>
<gene>
    <name evidence="3" type="ORF">E2R66_19900</name>
</gene>
<keyword evidence="4" id="KW-1185">Reference proteome</keyword>
<dbReference type="RefSeq" id="WP_133233685.1">
    <property type="nucleotide sequence ID" value="NZ_SOZE01000023.1"/>
</dbReference>
<dbReference type="Proteomes" id="UP000297540">
    <property type="component" value="Unassembled WGS sequence"/>
</dbReference>
<sequence length="230" mass="25607">MKPKLLLIFPFVLLFFAACKKGGTVTPLTSKVTISGTEYATVKIGRQEWTSVNYNGPGGREAVFNIPTDPNYKKYYTLADLAELKLPSGWRIPNIADYNKLMSNFTTKKDTDGNYVGDYEQTLALRSATGWEVRSAEDKQGTNSSGFNAFPAGYYTDYKDNETPGNLALFLTSTPLPPGKANVHASYYSFIVTRLYVTPSSDDFTHCFSCFLGQGLNNNQPKSVRFVRDF</sequence>
<evidence type="ECO:0000313" key="3">
    <source>
        <dbReference type="EMBL" id="TFF35229.1"/>
    </source>
</evidence>
<feature type="signal peptide" evidence="1">
    <location>
        <begin position="1"/>
        <end position="20"/>
    </location>
</feature>
<reference evidence="3 4" key="1">
    <citation type="journal article" date="2017" name="Int. J. Syst. Evol. Microbiol.">
        <title>Mucilaginibacterpsychrotolerans sp. nov., isolated from peatlands.</title>
        <authorList>
            <person name="Deng Y."/>
            <person name="Shen L."/>
            <person name="Xu B."/>
            <person name="Liu Y."/>
            <person name="Gu Z."/>
            <person name="Liu H."/>
            <person name="Zhou Y."/>
        </authorList>
    </citation>
    <scope>NUCLEOTIDE SEQUENCE [LARGE SCALE GENOMIC DNA]</scope>
    <source>
        <strain evidence="3 4">NH7-4</strain>
    </source>
</reference>
<comment type="caution">
    <text evidence="3">The sequence shown here is derived from an EMBL/GenBank/DDBJ whole genome shotgun (WGS) entry which is preliminary data.</text>
</comment>
<evidence type="ECO:0000259" key="2">
    <source>
        <dbReference type="Pfam" id="PF09603"/>
    </source>
</evidence>
<keyword evidence="1" id="KW-0732">Signal</keyword>
<proteinExistence type="predicted"/>
<dbReference type="OrthoDB" id="9805760at2"/>
<dbReference type="PROSITE" id="PS51257">
    <property type="entry name" value="PROKAR_LIPOPROTEIN"/>
    <property type="match status" value="1"/>
</dbReference>
<feature type="domain" description="Fibrobacter succinogenes major paralogous" evidence="2">
    <location>
        <begin position="70"/>
        <end position="228"/>
    </location>
</feature>
<accession>A0A4Y8S8A0</accession>
<dbReference type="InterPro" id="IPR011871">
    <property type="entry name" value="Fib_succ_major"/>
</dbReference>
<name>A0A4Y8S8A0_9SPHI</name>
<evidence type="ECO:0000256" key="1">
    <source>
        <dbReference type="SAM" id="SignalP"/>
    </source>
</evidence>
<dbReference type="NCBIfam" id="TIGR02145">
    <property type="entry name" value="Fib_succ_major"/>
    <property type="match status" value="1"/>
</dbReference>
<organism evidence="3 4">
    <name type="scientific">Mucilaginibacter psychrotolerans</name>
    <dbReference type="NCBI Taxonomy" id="1524096"/>
    <lineage>
        <taxon>Bacteria</taxon>
        <taxon>Pseudomonadati</taxon>
        <taxon>Bacteroidota</taxon>
        <taxon>Sphingobacteriia</taxon>
        <taxon>Sphingobacteriales</taxon>
        <taxon>Sphingobacteriaceae</taxon>
        <taxon>Mucilaginibacter</taxon>
    </lineage>
</organism>
<dbReference type="Pfam" id="PF09603">
    <property type="entry name" value="Fib_succ_major"/>
    <property type="match status" value="1"/>
</dbReference>
<dbReference type="AlphaFoldDB" id="A0A4Y8S8A0"/>